<dbReference type="RefSeq" id="XP_040725983.1">
    <property type="nucleotide sequence ID" value="XM_040866791.1"/>
</dbReference>
<accession>A0A1Y2FIC5</accession>
<feature type="region of interest" description="Disordered" evidence="1">
    <location>
        <begin position="60"/>
        <end position="131"/>
    </location>
</feature>
<gene>
    <name evidence="2" type="ORF">BCR37DRAFT_276193</name>
</gene>
<evidence type="ECO:0000313" key="3">
    <source>
        <dbReference type="Proteomes" id="UP000193685"/>
    </source>
</evidence>
<reference evidence="2 3" key="1">
    <citation type="submission" date="2016-07" db="EMBL/GenBank/DDBJ databases">
        <title>Pervasive Adenine N6-methylation of Active Genes in Fungi.</title>
        <authorList>
            <consortium name="DOE Joint Genome Institute"/>
            <person name="Mondo S.J."/>
            <person name="Dannebaum R.O."/>
            <person name="Kuo R.C."/>
            <person name="Labutti K."/>
            <person name="Haridas S."/>
            <person name="Kuo A."/>
            <person name="Salamov A."/>
            <person name="Ahrendt S.R."/>
            <person name="Lipzen A."/>
            <person name="Sullivan W."/>
            <person name="Andreopoulos W.B."/>
            <person name="Clum A."/>
            <person name="Lindquist E."/>
            <person name="Daum C."/>
            <person name="Ramamoorthy G.K."/>
            <person name="Gryganskyi A."/>
            <person name="Culley D."/>
            <person name="Magnuson J.K."/>
            <person name="James T.Y."/>
            <person name="O'Malley M.A."/>
            <person name="Stajich J.E."/>
            <person name="Spatafora J.W."/>
            <person name="Visel A."/>
            <person name="Grigoriev I.V."/>
        </authorList>
    </citation>
    <scope>NUCLEOTIDE SEQUENCE [LARGE SCALE GENOMIC DNA]</scope>
    <source>
        <strain evidence="2 3">12-1054</strain>
    </source>
</reference>
<organism evidence="2 3">
    <name type="scientific">Protomyces lactucae-debilis</name>
    <dbReference type="NCBI Taxonomy" id="2754530"/>
    <lineage>
        <taxon>Eukaryota</taxon>
        <taxon>Fungi</taxon>
        <taxon>Dikarya</taxon>
        <taxon>Ascomycota</taxon>
        <taxon>Taphrinomycotina</taxon>
        <taxon>Taphrinomycetes</taxon>
        <taxon>Taphrinales</taxon>
        <taxon>Protomycetaceae</taxon>
        <taxon>Protomyces</taxon>
    </lineage>
</organism>
<feature type="region of interest" description="Disordered" evidence="1">
    <location>
        <begin position="141"/>
        <end position="160"/>
    </location>
</feature>
<evidence type="ECO:0000313" key="2">
    <source>
        <dbReference type="EMBL" id="ORY83688.1"/>
    </source>
</evidence>
<protein>
    <submittedName>
        <fullName evidence="2">Uncharacterized protein</fullName>
    </submittedName>
</protein>
<sequence length="186" mass="19999">MPASKRTLIAASALATLTCLFVFNGVFPTVAVQDVTDAARVFEQDALAAYHQALVYSTPETHLPSYPTRSNGRKQVPMHRNPRPPVWDELPVRMDADPLSPSAAQETIPVNPLPSPTAVAPLQSEPSALQEDRQILHSAEEVTAPFSNNEAAEASGPRDSTVVYNVTPEDLEDFVAMAGEGASFAF</sequence>
<dbReference type="AlphaFoldDB" id="A0A1Y2FIC5"/>
<dbReference type="Proteomes" id="UP000193685">
    <property type="component" value="Unassembled WGS sequence"/>
</dbReference>
<name>A0A1Y2FIC5_PROLT</name>
<comment type="caution">
    <text evidence="2">The sequence shown here is derived from an EMBL/GenBank/DDBJ whole genome shotgun (WGS) entry which is preliminary data.</text>
</comment>
<proteinExistence type="predicted"/>
<dbReference type="GeneID" id="63783390"/>
<dbReference type="EMBL" id="MCFI01000007">
    <property type="protein sequence ID" value="ORY83688.1"/>
    <property type="molecule type" value="Genomic_DNA"/>
</dbReference>
<evidence type="ECO:0000256" key="1">
    <source>
        <dbReference type="SAM" id="MobiDB-lite"/>
    </source>
</evidence>
<keyword evidence="3" id="KW-1185">Reference proteome</keyword>